<dbReference type="AlphaFoldDB" id="A0A392UPX3"/>
<dbReference type="EMBL" id="LXQA010887303">
    <property type="protein sequence ID" value="MCI75621.1"/>
    <property type="molecule type" value="Genomic_DNA"/>
</dbReference>
<protein>
    <recommendedName>
        <fullName evidence="1">Retrovirus-related Pol polyprotein from transposon TNT 1-94-like beta-barrel domain-containing protein</fullName>
    </recommendedName>
</protein>
<evidence type="ECO:0000313" key="3">
    <source>
        <dbReference type="Proteomes" id="UP000265520"/>
    </source>
</evidence>
<organism evidence="2 3">
    <name type="scientific">Trifolium medium</name>
    <dbReference type="NCBI Taxonomy" id="97028"/>
    <lineage>
        <taxon>Eukaryota</taxon>
        <taxon>Viridiplantae</taxon>
        <taxon>Streptophyta</taxon>
        <taxon>Embryophyta</taxon>
        <taxon>Tracheophyta</taxon>
        <taxon>Spermatophyta</taxon>
        <taxon>Magnoliopsida</taxon>
        <taxon>eudicotyledons</taxon>
        <taxon>Gunneridae</taxon>
        <taxon>Pentapetalae</taxon>
        <taxon>rosids</taxon>
        <taxon>fabids</taxon>
        <taxon>Fabales</taxon>
        <taxon>Fabaceae</taxon>
        <taxon>Papilionoideae</taxon>
        <taxon>50 kb inversion clade</taxon>
        <taxon>NPAAA clade</taxon>
        <taxon>Hologalegina</taxon>
        <taxon>IRL clade</taxon>
        <taxon>Trifolieae</taxon>
        <taxon>Trifolium</taxon>
    </lineage>
</organism>
<dbReference type="Pfam" id="PF22936">
    <property type="entry name" value="Pol_BBD"/>
    <property type="match status" value="1"/>
</dbReference>
<feature type="non-terminal residue" evidence="2">
    <location>
        <position position="53"/>
    </location>
</feature>
<keyword evidence="3" id="KW-1185">Reference proteome</keyword>
<comment type="caution">
    <text evidence="2">The sequence shown here is derived from an EMBL/GenBank/DDBJ whole genome shotgun (WGS) entry which is preliminary data.</text>
</comment>
<reference evidence="2 3" key="1">
    <citation type="journal article" date="2018" name="Front. Plant Sci.">
        <title>Red Clover (Trifolium pratense) and Zigzag Clover (T. medium) - A Picture of Genomic Similarities and Differences.</title>
        <authorList>
            <person name="Dluhosova J."/>
            <person name="Istvanek J."/>
            <person name="Nedelnik J."/>
            <person name="Repkova J."/>
        </authorList>
    </citation>
    <scope>NUCLEOTIDE SEQUENCE [LARGE SCALE GENOMIC DNA]</scope>
    <source>
        <strain evidence="3">cv. 10/8</strain>
        <tissue evidence="2">Leaf</tissue>
    </source>
</reference>
<sequence length="53" mass="6273">MVTTKEDLNCGEEWYLDSGCSTHMTERRDWFSSFNQSHKNKVKFAINDVLYIP</sequence>
<evidence type="ECO:0000259" key="1">
    <source>
        <dbReference type="Pfam" id="PF22936"/>
    </source>
</evidence>
<dbReference type="InterPro" id="IPR054722">
    <property type="entry name" value="PolX-like_BBD"/>
</dbReference>
<accession>A0A392UPX3</accession>
<name>A0A392UPX3_9FABA</name>
<proteinExistence type="predicted"/>
<feature type="domain" description="Retrovirus-related Pol polyprotein from transposon TNT 1-94-like beta-barrel" evidence="1">
    <location>
        <begin position="14"/>
        <end position="51"/>
    </location>
</feature>
<dbReference type="Proteomes" id="UP000265520">
    <property type="component" value="Unassembled WGS sequence"/>
</dbReference>
<evidence type="ECO:0000313" key="2">
    <source>
        <dbReference type="EMBL" id="MCI75621.1"/>
    </source>
</evidence>